<dbReference type="NCBIfam" id="TIGR01496">
    <property type="entry name" value="DHPS"/>
    <property type="match status" value="1"/>
</dbReference>
<dbReference type="Pfam" id="PF00809">
    <property type="entry name" value="Pterin_bind"/>
    <property type="match status" value="1"/>
</dbReference>
<accession>A0A8B6X6Z0</accession>
<dbReference type="Gene3D" id="3.20.20.20">
    <property type="entry name" value="Dihydropteroate synthase-like"/>
    <property type="match status" value="1"/>
</dbReference>
<dbReference type="RefSeq" id="WP_034410260.1">
    <property type="nucleotide sequence ID" value="NZ_AXWS01000007.1"/>
</dbReference>
<evidence type="ECO:0000256" key="5">
    <source>
        <dbReference type="ARBA" id="ARBA00022679"/>
    </source>
</evidence>
<evidence type="ECO:0000256" key="2">
    <source>
        <dbReference type="ARBA" id="ARBA00001946"/>
    </source>
</evidence>
<dbReference type="AlphaFoldDB" id="A0A8B6X6Z0"/>
<feature type="domain" description="Pterin-binding" evidence="10">
    <location>
        <begin position="24"/>
        <end position="278"/>
    </location>
</feature>
<dbReference type="CDD" id="cd00739">
    <property type="entry name" value="DHPS"/>
    <property type="match status" value="1"/>
</dbReference>
<dbReference type="InterPro" id="IPR011005">
    <property type="entry name" value="Dihydropteroate_synth-like_sf"/>
</dbReference>
<gene>
    <name evidence="12" type="primary">folP</name>
</gene>
<keyword evidence="7 9" id="KW-0460">Magnesium</keyword>
<organism evidence="11 12">
    <name type="scientific">Derxia gummosa DSM 723</name>
    <dbReference type="NCBI Taxonomy" id="1121388"/>
    <lineage>
        <taxon>Bacteria</taxon>
        <taxon>Pseudomonadati</taxon>
        <taxon>Pseudomonadota</taxon>
        <taxon>Betaproteobacteria</taxon>
        <taxon>Burkholderiales</taxon>
        <taxon>Alcaligenaceae</taxon>
        <taxon>Derxia</taxon>
    </lineage>
</organism>
<dbReference type="GO" id="GO:0004156">
    <property type="term" value="F:dihydropteroate synthase activity"/>
    <property type="evidence" value="ECO:0007669"/>
    <property type="project" value="UniProtKB-EC"/>
</dbReference>
<keyword evidence="11" id="KW-1185">Reference proteome</keyword>
<evidence type="ECO:0000256" key="8">
    <source>
        <dbReference type="ARBA" id="ARBA00022909"/>
    </source>
</evidence>
<keyword evidence="8 9" id="KW-0289">Folate biosynthesis</keyword>
<dbReference type="UniPathway" id="UPA00077">
    <property type="reaction ID" value="UER00156"/>
</dbReference>
<dbReference type="SUPFAM" id="SSF51717">
    <property type="entry name" value="Dihydropteroate synthetase-like"/>
    <property type="match status" value="1"/>
</dbReference>
<evidence type="ECO:0000313" key="11">
    <source>
        <dbReference type="Proteomes" id="UP000675920"/>
    </source>
</evidence>
<proteinExistence type="inferred from homology"/>
<comment type="cofactor">
    <cofactor evidence="2 9">
        <name>Mg(2+)</name>
        <dbReference type="ChEBI" id="CHEBI:18420"/>
    </cofactor>
</comment>
<dbReference type="PROSITE" id="PS50972">
    <property type="entry name" value="PTERIN_BINDING"/>
    <property type="match status" value="1"/>
</dbReference>
<evidence type="ECO:0000256" key="7">
    <source>
        <dbReference type="ARBA" id="ARBA00022842"/>
    </source>
</evidence>
<evidence type="ECO:0000313" key="12">
    <source>
        <dbReference type="RefSeq" id="WP_034410260.1"/>
    </source>
</evidence>
<dbReference type="InterPro" id="IPR045031">
    <property type="entry name" value="DHP_synth-like"/>
</dbReference>
<protein>
    <recommendedName>
        <fullName evidence="4 9">Dihydropteroate synthase</fullName>
        <shortName evidence="9">DHPS</shortName>
        <ecNumber evidence="4 9">2.5.1.15</ecNumber>
    </recommendedName>
    <alternativeName>
        <fullName evidence="9">Dihydropteroate pyrophosphorylase</fullName>
    </alternativeName>
</protein>
<dbReference type="PANTHER" id="PTHR20941">
    <property type="entry name" value="FOLATE SYNTHESIS PROTEINS"/>
    <property type="match status" value="1"/>
</dbReference>
<comment type="function">
    <text evidence="9">Catalyzes the condensation of para-aminobenzoate (pABA) with 6-hydroxymethyl-7,8-dihydropterin diphosphate (DHPt-PP) to form 7,8-dihydropteroate (H2Pte), the immediate precursor of folate derivatives.</text>
</comment>
<dbReference type="GO" id="GO:0005829">
    <property type="term" value="C:cytosol"/>
    <property type="evidence" value="ECO:0007669"/>
    <property type="project" value="TreeGrafter"/>
</dbReference>
<dbReference type="PROSITE" id="PS00793">
    <property type="entry name" value="DHPS_2"/>
    <property type="match status" value="1"/>
</dbReference>
<dbReference type="Proteomes" id="UP000675920">
    <property type="component" value="Unplaced"/>
</dbReference>
<dbReference type="GO" id="GO:0046656">
    <property type="term" value="P:folic acid biosynthetic process"/>
    <property type="evidence" value="ECO:0007669"/>
    <property type="project" value="UniProtKB-KW"/>
</dbReference>
<dbReference type="OrthoDB" id="9811744at2"/>
<evidence type="ECO:0000256" key="6">
    <source>
        <dbReference type="ARBA" id="ARBA00022723"/>
    </source>
</evidence>
<dbReference type="GO" id="GO:0046872">
    <property type="term" value="F:metal ion binding"/>
    <property type="evidence" value="ECO:0007669"/>
    <property type="project" value="UniProtKB-KW"/>
</dbReference>
<comment type="pathway">
    <text evidence="3 9">Cofactor biosynthesis; tetrahydrofolate biosynthesis; 7,8-dihydrofolate from 2-amino-4-hydroxy-6-hydroxymethyl-7,8-dihydropteridine diphosphate and 4-aminobenzoate: step 1/2.</text>
</comment>
<comment type="catalytic activity">
    <reaction evidence="1">
        <text>(7,8-dihydropterin-6-yl)methyl diphosphate + 4-aminobenzoate = 7,8-dihydropteroate + diphosphate</text>
        <dbReference type="Rhea" id="RHEA:19949"/>
        <dbReference type="ChEBI" id="CHEBI:17836"/>
        <dbReference type="ChEBI" id="CHEBI:17839"/>
        <dbReference type="ChEBI" id="CHEBI:33019"/>
        <dbReference type="ChEBI" id="CHEBI:72950"/>
        <dbReference type="EC" id="2.5.1.15"/>
    </reaction>
</comment>
<dbReference type="EC" id="2.5.1.15" evidence="4 9"/>
<dbReference type="InterPro" id="IPR006390">
    <property type="entry name" value="DHP_synth_dom"/>
</dbReference>
<dbReference type="PROSITE" id="PS00792">
    <property type="entry name" value="DHPS_1"/>
    <property type="match status" value="1"/>
</dbReference>
<dbReference type="GO" id="GO:0046654">
    <property type="term" value="P:tetrahydrofolate biosynthetic process"/>
    <property type="evidence" value="ECO:0007669"/>
    <property type="project" value="UniProtKB-UniPathway"/>
</dbReference>
<dbReference type="InterPro" id="IPR000489">
    <property type="entry name" value="Pterin-binding_dom"/>
</dbReference>
<dbReference type="PANTHER" id="PTHR20941:SF1">
    <property type="entry name" value="FOLIC ACID SYNTHESIS PROTEIN FOL1"/>
    <property type="match status" value="1"/>
</dbReference>
<comment type="similarity">
    <text evidence="9">Belongs to the DHPS family.</text>
</comment>
<evidence type="ECO:0000256" key="4">
    <source>
        <dbReference type="ARBA" id="ARBA00012458"/>
    </source>
</evidence>
<evidence type="ECO:0000256" key="3">
    <source>
        <dbReference type="ARBA" id="ARBA00004763"/>
    </source>
</evidence>
<keyword evidence="6 9" id="KW-0479">Metal-binding</keyword>
<evidence type="ECO:0000259" key="10">
    <source>
        <dbReference type="PROSITE" id="PS50972"/>
    </source>
</evidence>
<name>A0A8B6X6Z0_9BURK</name>
<evidence type="ECO:0000256" key="1">
    <source>
        <dbReference type="ARBA" id="ARBA00000012"/>
    </source>
</evidence>
<reference evidence="12" key="1">
    <citation type="submission" date="2025-08" db="UniProtKB">
        <authorList>
            <consortium name="RefSeq"/>
        </authorList>
    </citation>
    <scope>IDENTIFICATION</scope>
</reference>
<keyword evidence="5 9" id="KW-0808">Transferase</keyword>
<sequence>MNQTPVARPTHWRCGRFNLSLERPLVMGIVNVTPDSFSDGGRHFAPNAALECARRLVEEGADILDIGAESTRPGSDSVSETDELARLEPVLADIVALGKPVSVDTMKPAVMRMAAEAGAAIINDVAALRLPGALEAAAATDLGVCVMHMIGMPKTMQDDPRYDDVVAEVEAFLAERAAACEAAGIAADRIAIDPGFGFGKRTEHNLALLKATSRFVAGGRPVLIGVSRKGFIGKLSGRPEAPAAERVGGSVAVAINSVAQGAQVVRVHDVRLTVDALRTWREIAG</sequence>
<evidence type="ECO:0000256" key="9">
    <source>
        <dbReference type="RuleBase" id="RU361205"/>
    </source>
</evidence>